<reference evidence="2 3" key="1">
    <citation type="submission" date="2024-04" db="EMBL/GenBank/DDBJ databases">
        <authorList>
            <person name="Waldvogel A.-M."/>
            <person name="Schoenle A."/>
        </authorList>
    </citation>
    <scope>NUCLEOTIDE SEQUENCE [LARGE SCALE GENOMIC DNA]</scope>
</reference>
<keyword evidence="3" id="KW-1185">Reference proteome</keyword>
<name>A0AAV2MG26_KNICA</name>
<evidence type="ECO:0000256" key="1">
    <source>
        <dbReference type="SAM" id="MobiDB-lite"/>
    </source>
</evidence>
<feature type="compositionally biased region" description="Acidic residues" evidence="1">
    <location>
        <begin position="152"/>
        <end position="163"/>
    </location>
</feature>
<feature type="region of interest" description="Disordered" evidence="1">
    <location>
        <begin position="138"/>
        <end position="392"/>
    </location>
</feature>
<organism evidence="2 3">
    <name type="scientific">Knipowitschia caucasica</name>
    <name type="common">Caucasian dwarf goby</name>
    <name type="synonym">Pomatoschistus caucasicus</name>
    <dbReference type="NCBI Taxonomy" id="637954"/>
    <lineage>
        <taxon>Eukaryota</taxon>
        <taxon>Metazoa</taxon>
        <taxon>Chordata</taxon>
        <taxon>Craniata</taxon>
        <taxon>Vertebrata</taxon>
        <taxon>Euteleostomi</taxon>
        <taxon>Actinopterygii</taxon>
        <taxon>Neopterygii</taxon>
        <taxon>Teleostei</taxon>
        <taxon>Neoteleostei</taxon>
        <taxon>Acanthomorphata</taxon>
        <taxon>Gobiaria</taxon>
        <taxon>Gobiiformes</taxon>
        <taxon>Gobioidei</taxon>
        <taxon>Gobiidae</taxon>
        <taxon>Gobiinae</taxon>
        <taxon>Knipowitschia</taxon>
    </lineage>
</organism>
<dbReference type="Proteomes" id="UP001497482">
    <property type="component" value="Chromosome 7"/>
</dbReference>
<feature type="compositionally biased region" description="Low complexity" evidence="1">
    <location>
        <begin position="171"/>
        <end position="181"/>
    </location>
</feature>
<protein>
    <submittedName>
        <fullName evidence="2">Uncharacterized protein</fullName>
    </submittedName>
</protein>
<feature type="region of interest" description="Disordered" evidence="1">
    <location>
        <begin position="83"/>
        <end position="122"/>
    </location>
</feature>
<feature type="compositionally biased region" description="Basic and acidic residues" evidence="1">
    <location>
        <begin position="182"/>
        <end position="196"/>
    </location>
</feature>
<gene>
    <name evidence="2" type="ORF">KC01_LOCUS38550</name>
</gene>
<sequence>MKLKLANGEVKHLLNSIQLGAYRRAVYYAGQPKGFRRCGSLEHLAATSHTQLFEDCPRAYSNRLKGQATPAHPYPEFIDWSDEQQEDTQNPVTDPVEIPDPENKGKEPKTDTPAPTTTPPEVRLLQQKTLGAEKILNEILAQLPAQPPAGVPDDEAPGVEETGDQGGQHISSSDQDLTLSLDHQRIPEASSPERRGGGACEGPTHTTGGGAGACTERLVEEPRSEALPTNTMVQREQEAPPAQKEVEEQRPVAPPTHTMVEGDQEAPPPLEKNQQKAVGEGDPLDPLNKCLSLLLKEPHNPKRPLSESSSGNEEFPEKRGRAGSPSDSDSVEEPRVFPSDSPNEVSFLSGARHSTPKLPLVEGHRRDQATSPPSPIDEESELDPQRINMTWF</sequence>
<evidence type="ECO:0000313" key="3">
    <source>
        <dbReference type="Proteomes" id="UP001497482"/>
    </source>
</evidence>
<evidence type="ECO:0000313" key="2">
    <source>
        <dbReference type="EMBL" id="CAL1612204.1"/>
    </source>
</evidence>
<feature type="compositionally biased region" description="Basic and acidic residues" evidence="1">
    <location>
        <begin position="101"/>
        <end position="110"/>
    </location>
</feature>
<dbReference type="EMBL" id="OZ035829">
    <property type="protein sequence ID" value="CAL1612204.1"/>
    <property type="molecule type" value="Genomic_DNA"/>
</dbReference>
<accession>A0AAV2MG26</accession>
<dbReference type="AlphaFoldDB" id="A0AAV2MG26"/>
<proteinExistence type="predicted"/>